<accession>A0ABM9PDP6</accession>
<dbReference type="InterPro" id="IPR013785">
    <property type="entry name" value="Aldolase_TIM"/>
</dbReference>
<feature type="domain" description="Radical SAM core" evidence="7">
    <location>
        <begin position="84"/>
        <end position="315"/>
    </location>
</feature>
<keyword evidence="5" id="KW-0411">Iron-sulfur</keyword>
<evidence type="ECO:0000313" key="8">
    <source>
        <dbReference type="EMBL" id="CAL2103740.1"/>
    </source>
</evidence>
<organism evidence="8 9">
    <name type="scientific">Tenacibaculum polynesiense</name>
    <dbReference type="NCBI Taxonomy" id="3137857"/>
    <lineage>
        <taxon>Bacteria</taxon>
        <taxon>Pseudomonadati</taxon>
        <taxon>Bacteroidota</taxon>
        <taxon>Flavobacteriia</taxon>
        <taxon>Flavobacteriales</taxon>
        <taxon>Flavobacteriaceae</taxon>
        <taxon>Tenacibaculum</taxon>
    </lineage>
</organism>
<dbReference type="SFLD" id="SFLDG01386">
    <property type="entry name" value="main_SPASM_domain-containing"/>
    <property type="match status" value="1"/>
</dbReference>
<evidence type="ECO:0000256" key="2">
    <source>
        <dbReference type="ARBA" id="ARBA00022691"/>
    </source>
</evidence>
<comment type="similarity">
    <text evidence="6">Belongs to the radical SAM superfamily. Anaerobic sulfatase-maturating enzyme family.</text>
</comment>
<dbReference type="Proteomes" id="UP001497527">
    <property type="component" value="Unassembled WGS sequence"/>
</dbReference>
<evidence type="ECO:0000256" key="3">
    <source>
        <dbReference type="ARBA" id="ARBA00022723"/>
    </source>
</evidence>
<dbReference type="NCBIfam" id="TIGR04085">
    <property type="entry name" value="rSAM_more_4Fe4S"/>
    <property type="match status" value="1"/>
</dbReference>
<evidence type="ECO:0000259" key="7">
    <source>
        <dbReference type="PROSITE" id="PS51918"/>
    </source>
</evidence>
<keyword evidence="2" id="KW-0949">S-adenosyl-L-methionine</keyword>
<keyword evidence="4" id="KW-0408">Iron</keyword>
<protein>
    <submittedName>
        <fullName evidence="8">Radical_SAM domain-containing protein</fullName>
    </submittedName>
</protein>
<evidence type="ECO:0000256" key="1">
    <source>
        <dbReference type="ARBA" id="ARBA00001966"/>
    </source>
</evidence>
<reference evidence="8 9" key="1">
    <citation type="submission" date="2024-05" db="EMBL/GenBank/DDBJ databases">
        <authorList>
            <person name="Duchaud E."/>
        </authorList>
    </citation>
    <scope>NUCLEOTIDE SEQUENCE [LARGE SCALE GENOMIC DNA]</scope>
    <source>
        <strain evidence="8">Ena-SAMPLE-TAB-13-05-2024-13:56:06:370-140308</strain>
    </source>
</reference>
<evidence type="ECO:0000313" key="9">
    <source>
        <dbReference type="Proteomes" id="UP001497527"/>
    </source>
</evidence>
<dbReference type="PANTHER" id="PTHR43273:SF3">
    <property type="entry name" value="ANAEROBIC SULFATASE-MATURATING ENZYME HOMOLOG ASLB-RELATED"/>
    <property type="match status" value="1"/>
</dbReference>
<dbReference type="SUPFAM" id="SSF102114">
    <property type="entry name" value="Radical SAM enzymes"/>
    <property type="match status" value="1"/>
</dbReference>
<dbReference type="InterPro" id="IPR058240">
    <property type="entry name" value="rSAM_sf"/>
</dbReference>
<proteinExistence type="inferred from homology"/>
<dbReference type="Pfam" id="PF04055">
    <property type="entry name" value="Radical_SAM"/>
    <property type="match status" value="1"/>
</dbReference>
<comment type="cofactor">
    <cofactor evidence="1">
        <name>[4Fe-4S] cluster</name>
        <dbReference type="ChEBI" id="CHEBI:49883"/>
    </cofactor>
</comment>
<keyword evidence="3" id="KW-0479">Metal-binding</keyword>
<dbReference type="SFLD" id="SFLDG01067">
    <property type="entry name" value="SPASM/twitch_domain_containing"/>
    <property type="match status" value="1"/>
</dbReference>
<sequence>MKYSQFNSVIPYQDKYALYNSFDNKVIFLEHDLKELLLAGKNENIDELEQIHPAFYKYLSENNFLVKNEIDEVEKVRKVSKKVDENNSFFHLTINPTMNCNFKCWYCYEDHIKASRLKNQMVERVNKFITKKLQDENLKHFTLAFFGGEPLLYFKRNVIPIIEHLKKESEVYDKTYNISFTTNGYLINQEFVDFFHDNDLSCNLQITLDGYREEHDKIRYVSKTKGSYFEIVDNIKLLIKNEFFVRLRINYTNENLENTFKIIDDFADVDMKNIENNLLIDYHRVWQNDQVDDLDLVLNRNMEIITSKGFKVTGSFSANNVLDSCYADKRNSAVINYNGDLYKCTARDFKKESRNGYIDVEGNLIWDDGYEEKRMNSKFNNKPCLSCRLMPVCNGGCTQHAIENLENDEGYCVYSFDDVQKDKVIYAKVRDILEAAV</sequence>
<dbReference type="PANTHER" id="PTHR43273">
    <property type="entry name" value="ANAEROBIC SULFATASE-MATURATING ENZYME HOMOLOG ASLB-RELATED"/>
    <property type="match status" value="1"/>
</dbReference>
<evidence type="ECO:0000256" key="4">
    <source>
        <dbReference type="ARBA" id="ARBA00023004"/>
    </source>
</evidence>
<dbReference type="Gene3D" id="3.20.20.70">
    <property type="entry name" value="Aldolase class I"/>
    <property type="match status" value="1"/>
</dbReference>
<dbReference type="RefSeq" id="WP_348717939.1">
    <property type="nucleotide sequence ID" value="NZ_CAXJIO010000013.1"/>
</dbReference>
<evidence type="ECO:0000256" key="5">
    <source>
        <dbReference type="ARBA" id="ARBA00023014"/>
    </source>
</evidence>
<dbReference type="PROSITE" id="PS51918">
    <property type="entry name" value="RADICAL_SAM"/>
    <property type="match status" value="1"/>
</dbReference>
<keyword evidence="9" id="KW-1185">Reference proteome</keyword>
<name>A0ABM9PDP6_9FLAO</name>
<dbReference type="CDD" id="cd01335">
    <property type="entry name" value="Radical_SAM"/>
    <property type="match status" value="1"/>
</dbReference>
<evidence type="ECO:0000256" key="6">
    <source>
        <dbReference type="ARBA" id="ARBA00023601"/>
    </source>
</evidence>
<dbReference type="EMBL" id="CAXJIO010000013">
    <property type="protein sequence ID" value="CAL2103740.1"/>
    <property type="molecule type" value="Genomic_DNA"/>
</dbReference>
<dbReference type="InterPro" id="IPR007197">
    <property type="entry name" value="rSAM"/>
</dbReference>
<dbReference type="SFLD" id="SFLDS00029">
    <property type="entry name" value="Radical_SAM"/>
    <property type="match status" value="1"/>
</dbReference>
<gene>
    <name evidence="8" type="ORF">T190423A01A_40333</name>
</gene>
<dbReference type="InterPro" id="IPR023885">
    <property type="entry name" value="4Fe4S-binding_SPASM_dom"/>
</dbReference>
<comment type="caution">
    <text evidence="8">The sequence shown here is derived from an EMBL/GenBank/DDBJ whole genome shotgun (WGS) entry which is preliminary data.</text>
</comment>
<dbReference type="InterPro" id="IPR023867">
    <property type="entry name" value="Sulphatase_maturase_rSAM"/>
</dbReference>